<accession>A0AAW1IAU5</accession>
<reference evidence="1 2" key="1">
    <citation type="journal article" date="2024" name="BMC Genomics">
        <title>De novo assembly and annotation of Popillia japonica's genome with initial clues to its potential as an invasive pest.</title>
        <authorList>
            <person name="Cucini C."/>
            <person name="Boschi S."/>
            <person name="Funari R."/>
            <person name="Cardaioli E."/>
            <person name="Iannotti N."/>
            <person name="Marturano G."/>
            <person name="Paoli F."/>
            <person name="Bruttini M."/>
            <person name="Carapelli A."/>
            <person name="Frati F."/>
            <person name="Nardi F."/>
        </authorList>
    </citation>
    <scope>NUCLEOTIDE SEQUENCE [LARGE SCALE GENOMIC DNA]</scope>
    <source>
        <strain evidence="1">DMR45628</strain>
    </source>
</reference>
<gene>
    <name evidence="1" type="ORF">QE152_g37414</name>
</gene>
<protein>
    <recommendedName>
        <fullName evidence="3">Zinc finger BED domain-containing protein 5</fullName>
    </recommendedName>
</protein>
<name>A0AAW1IAU5_POPJA</name>
<evidence type="ECO:0000313" key="1">
    <source>
        <dbReference type="EMBL" id="KAK9686133.1"/>
    </source>
</evidence>
<sequence length="164" mass="18704">MTGCRSGFIVLAKKKSPKIIGSHCIINRQALACQSPPESLNTALNLAVKVVNHIKSSALNTGIFRVLCQQLNSDQETLLFHTDVRWLSKGNMLGRLFNLKSEVEIFLMSSSEELYKKFTDDKFMFYLAYLSDFFETINLLNLKLQGQKSILKNYDSVKRKLKSF</sequence>
<evidence type="ECO:0008006" key="3">
    <source>
        <dbReference type="Google" id="ProtNLM"/>
    </source>
</evidence>
<keyword evidence="2" id="KW-1185">Reference proteome</keyword>
<evidence type="ECO:0000313" key="2">
    <source>
        <dbReference type="Proteomes" id="UP001458880"/>
    </source>
</evidence>
<organism evidence="1 2">
    <name type="scientific">Popillia japonica</name>
    <name type="common">Japanese beetle</name>
    <dbReference type="NCBI Taxonomy" id="7064"/>
    <lineage>
        <taxon>Eukaryota</taxon>
        <taxon>Metazoa</taxon>
        <taxon>Ecdysozoa</taxon>
        <taxon>Arthropoda</taxon>
        <taxon>Hexapoda</taxon>
        <taxon>Insecta</taxon>
        <taxon>Pterygota</taxon>
        <taxon>Neoptera</taxon>
        <taxon>Endopterygota</taxon>
        <taxon>Coleoptera</taxon>
        <taxon>Polyphaga</taxon>
        <taxon>Scarabaeiformia</taxon>
        <taxon>Scarabaeidae</taxon>
        <taxon>Rutelinae</taxon>
        <taxon>Popillia</taxon>
    </lineage>
</organism>
<dbReference type="PANTHER" id="PTHR45913:SF19">
    <property type="entry name" value="LOW QUALITY PROTEIN: ZINC FINGER BED DOMAIN-CONTAINING PROTEIN 5-LIKE"/>
    <property type="match status" value="1"/>
</dbReference>
<dbReference type="EMBL" id="JASPKY010000727">
    <property type="protein sequence ID" value="KAK9686133.1"/>
    <property type="molecule type" value="Genomic_DNA"/>
</dbReference>
<proteinExistence type="predicted"/>
<dbReference type="PANTHER" id="PTHR45913">
    <property type="entry name" value="EPM2A-INTERACTING PROTEIN 1"/>
    <property type="match status" value="1"/>
</dbReference>
<comment type="caution">
    <text evidence="1">The sequence shown here is derived from an EMBL/GenBank/DDBJ whole genome shotgun (WGS) entry which is preliminary data.</text>
</comment>
<dbReference type="Proteomes" id="UP001458880">
    <property type="component" value="Unassembled WGS sequence"/>
</dbReference>
<dbReference type="AlphaFoldDB" id="A0AAW1IAU5"/>